<feature type="domain" description="Response regulatory" evidence="15">
    <location>
        <begin position="1185"/>
        <end position="1305"/>
    </location>
</feature>
<keyword evidence="5 13" id="KW-0597">Phosphoprotein</keyword>
<feature type="domain" description="PAC" evidence="17">
    <location>
        <begin position="878"/>
        <end position="929"/>
    </location>
</feature>
<dbReference type="InterPro" id="IPR001789">
    <property type="entry name" value="Sig_transdc_resp-reg_receiver"/>
</dbReference>
<evidence type="ECO:0000256" key="4">
    <source>
        <dbReference type="ARBA" id="ARBA00022475"/>
    </source>
</evidence>
<accession>A0ABV8HBV2</accession>
<protein>
    <recommendedName>
        <fullName evidence="3">histidine kinase</fullName>
        <ecNumber evidence="3">2.7.13.3</ecNumber>
    </recommendedName>
</protein>
<dbReference type="PANTHER" id="PTHR45339:SF1">
    <property type="entry name" value="HYBRID SIGNAL TRANSDUCTION HISTIDINE KINASE J"/>
    <property type="match status" value="1"/>
</dbReference>
<dbReference type="CDD" id="cd00130">
    <property type="entry name" value="PAS"/>
    <property type="match status" value="5"/>
</dbReference>
<evidence type="ECO:0000256" key="1">
    <source>
        <dbReference type="ARBA" id="ARBA00000085"/>
    </source>
</evidence>
<evidence type="ECO:0000259" key="15">
    <source>
        <dbReference type="PROSITE" id="PS50110"/>
    </source>
</evidence>
<dbReference type="InterPro" id="IPR001610">
    <property type="entry name" value="PAC"/>
</dbReference>
<feature type="domain" description="Histidine kinase" evidence="14">
    <location>
        <begin position="947"/>
        <end position="1169"/>
    </location>
</feature>
<dbReference type="Pfam" id="PF08447">
    <property type="entry name" value="PAS_3"/>
    <property type="match status" value="1"/>
</dbReference>
<feature type="domain" description="PAC" evidence="17">
    <location>
        <begin position="621"/>
        <end position="673"/>
    </location>
</feature>
<evidence type="ECO:0000259" key="16">
    <source>
        <dbReference type="PROSITE" id="PS50112"/>
    </source>
</evidence>
<dbReference type="EC" id="2.7.13.3" evidence="3"/>
<dbReference type="Pfam" id="PF00072">
    <property type="entry name" value="Response_reg"/>
    <property type="match status" value="2"/>
</dbReference>
<dbReference type="InterPro" id="IPR003594">
    <property type="entry name" value="HATPase_dom"/>
</dbReference>
<dbReference type="PROSITE" id="PS50112">
    <property type="entry name" value="PAS"/>
    <property type="match status" value="5"/>
</dbReference>
<dbReference type="CDD" id="cd00082">
    <property type="entry name" value="HisKA"/>
    <property type="match status" value="1"/>
</dbReference>
<feature type="domain" description="PAC" evidence="17">
    <location>
        <begin position="222"/>
        <end position="273"/>
    </location>
</feature>
<dbReference type="Gene3D" id="3.30.450.20">
    <property type="entry name" value="PAS domain"/>
    <property type="match status" value="6"/>
</dbReference>
<feature type="domain" description="PAS" evidence="16">
    <location>
        <begin position="674"/>
        <end position="746"/>
    </location>
</feature>
<evidence type="ECO:0000313" key="21">
    <source>
        <dbReference type="Proteomes" id="UP001595793"/>
    </source>
</evidence>
<keyword evidence="21" id="KW-1185">Reference proteome</keyword>
<dbReference type="Gene3D" id="3.30.565.10">
    <property type="entry name" value="Histidine kinase-like ATPase, C-terminal domain"/>
    <property type="match status" value="1"/>
</dbReference>
<dbReference type="PANTHER" id="PTHR45339">
    <property type="entry name" value="HYBRID SIGNAL TRANSDUCTION HISTIDINE KINASE J"/>
    <property type="match status" value="1"/>
</dbReference>
<proteinExistence type="predicted"/>
<dbReference type="InterPro" id="IPR036641">
    <property type="entry name" value="HPT_dom_sf"/>
</dbReference>
<evidence type="ECO:0000256" key="3">
    <source>
        <dbReference type="ARBA" id="ARBA00012438"/>
    </source>
</evidence>
<keyword evidence="4" id="KW-1003">Cell membrane</keyword>
<dbReference type="NCBIfam" id="TIGR00229">
    <property type="entry name" value="sensory_box"/>
    <property type="match status" value="6"/>
</dbReference>
<dbReference type="InterPro" id="IPR013655">
    <property type="entry name" value="PAS_fold_3"/>
</dbReference>
<dbReference type="CDD" id="cd17546">
    <property type="entry name" value="REC_hyHK_CKI1_RcsC-like"/>
    <property type="match status" value="1"/>
</dbReference>
<dbReference type="EMBL" id="JBHSAS010000011">
    <property type="protein sequence ID" value="MFC4028751.1"/>
    <property type="molecule type" value="Genomic_DNA"/>
</dbReference>
<keyword evidence="6" id="KW-0812">Transmembrane</keyword>
<sequence>MSLNFKNLQSNFEKLVAQNPNLLSWFGEHIFECIWFVDGSDNTIWGNSEMVPSNKKVLDFDNICRLKSKDTDFCQFTERFITSDKKEDHIDFYSSKTETKKWRFHFKKLRCSLDNDESDYVFILQQYIPFKEEYLSLHDENSYLKKLKEVYDKTNEIARVGGWMVDLINENVFWTKVTHDIHEVKDGYVPTLEGGIGFYKEGENRERINRVFGKAIEEGGSFIDDFQIITAKGNEIWVKVFGSAEKEAGKTVRVYGVFQDITKQKNQDAELLLSQSRFKNIFDASPLGIILVKPENNEVTHVNSAALNIFGLQDLPLEEVYKRSLADVIYEDDYDSAFTQRKKLLLGEFDNYKNECRFYRKDGSLFWAQIHTSILRADDGSPRLIITQVEDINARKELEAKSYKNASQFKSAFDYSPNGMALVDLDGQWINVNRNLSKMIGYSKDELMQMSFMDVTYPEDLNKDIGLLEKLLKSEIQTYNIEKRYIHKDGSLIWGLLTVSLQKDEYGKPLYFISQINDITAKKQAQDNINMAFRDMQNLMDATTQVSIIETDTNGLIKKFNRGAENFFDYSAEDIINKEKIFILHDPNEVEERGIELTEKYNREIKGFDIFITGPKIKDYESLEWTYIRKNGERFPVQLVITAIKNSEGEISGYVGVATDISKLKNIQEELKQSEQRWQFALEGSGDGIWDWEIDSNTQFLSKRAKNMLGFEEHEDLSDAEKWDTRIHPDDREKSEKALRDYFDGVTSVYHIEKRVRDKSGKYRWILDRGKIIEWTEDNSPLRMIGTQSDITDRKIAERRIKRNEARFRSLYELSPVGIGLIDLKTGKFVDANNSLLKSSGYTKKEFVGLPAEKITPKEYADLVKDKFEKIALNGKVAPFEKDFIKKDGTVYPALVNGAKIKDADGSDIILTTIQDITQRKEMENTLVDAKLKAEAASKSKSEFLANMSHEIRTPLNGVIGFTDLLMKTELNDSQKQYMETVYNSANTLLDLINDILDFSKIEAGKLELNVEKVNLIELCGQTVDVVKHKAHEKGLEVLLNISPDVDRFIFGDPVRIRQILINLLGNAVKFTSNGEIELRIEADEKNQDNKRTYKFYVRDTGIGIAPQNLQKIFKAFDQEDASTTRKYGGTGLGLTISNKLLGLMDSRLNLDSELGVGSTFSFKVDFESEAGGSLLKTNLDKIKNVLVVDDNTNNQLILQEMLAIEAIDCKVVSNAIEALTVLEKENNYQLAIIDYNMPYMTGIELITHVRNELKINSECLPIILLHSSAEEEKLSKRCKELDVQFNSTKPIKIGQLYNMLNQIEAPIKDTVENQKELEGEKNFEDKFRILIAEDNPVNTFLAKTILKKAIPNAEIFEVENGLDAVSFYKVNQIDIIFMDIQMPMMSGFEASQEIRKIEEERNNASHIPIIALTARTIKGERERCLDSGMDDYITKPVVFETIKAVIGKFLLSKNEKSGKEDDIQSFDKDKLLDKFDNDQNTYDQLMEIVKQGLKEFPAQLRRQIINRDLEAINKLGHKLKGSCQNCCFYKLEYLSTSLEELSQFKESIILKLEEKIEAEINKLNNLI</sequence>
<dbReference type="InterPro" id="IPR000014">
    <property type="entry name" value="PAS"/>
</dbReference>
<dbReference type="SUPFAM" id="SSF55874">
    <property type="entry name" value="ATPase domain of HSP90 chaperone/DNA topoisomerase II/histidine kinase"/>
    <property type="match status" value="1"/>
</dbReference>
<evidence type="ECO:0000256" key="5">
    <source>
        <dbReference type="ARBA" id="ARBA00022553"/>
    </source>
</evidence>
<evidence type="ECO:0000256" key="8">
    <source>
        <dbReference type="ARBA" id="ARBA00022840"/>
    </source>
</evidence>
<dbReference type="SUPFAM" id="SSF52172">
    <property type="entry name" value="CheY-like"/>
    <property type="match status" value="2"/>
</dbReference>
<comment type="caution">
    <text evidence="20">The sequence shown here is derived from an EMBL/GenBank/DDBJ whole genome shotgun (WGS) entry which is preliminary data.</text>
</comment>
<keyword evidence="9" id="KW-1133">Transmembrane helix</keyword>
<evidence type="ECO:0000256" key="6">
    <source>
        <dbReference type="ARBA" id="ARBA00022692"/>
    </source>
</evidence>
<dbReference type="InterPro" id="IPR008207">
    <property type="entry name" value="Sig_transdc_His_kin_Hpt_dom"/>
</dbReference>
<feature type="modified residue" description="4-aspartylphosphate" evidence="13">
    <location>
        <position position="1380"/>
    </location>
</feature>
<dbReference type="SMART" id="SM00388">
    <property type="entry name" value="HisKA"/>
    <property type="match status" value="1"/>
</dbReference>
<dbReference type="Pfam" id="PF00512">
    <property type="entry name" value="HisKA"/>
    <property type="match status" value="1"/>
</dbReference>
<evidence type="ECO:0000259" key="14">
    <source>
        <dbReference type="PROSITE" id="PS50109"/>
    </source>
</evidence>
<dbReference type="InterPro" id="IPR011006">
    <property type="entry name" value="CheY-like_superfamily"/>
</dbReference>
<reference evidence="20" key="1">
    <citation type="journal article" date="2014" name="Int. J. Syst. Evol. Microbiol.">
        <title>Complete genome of a new Firmicutes species belonging to the dominant human colonic microbiota ('Ruminococcus bicirculans') reveals two chromosomes and a selective capacity to utilize plant glucans.</title>
        <authorList>
            <consortium name="NISC Comparative Sequencing Program"/>
            <person name="Wegmann U."/>
            <person name="Louis P."/>
            <person name="Goesmann A."/>
            <person name="Henrissat B."/>
            <person name="Duncan S.H."/>
            <person name="Flint H.J."/>
        </authorList>
    </citation>
    <scope>NUCLEOTIDE SEQUENCE</scope>
    <source>
        <strain evidence="20">CECT 9128</strain>
    </source>
</reference>
<evidence type="ECO:0000256" key="11">
    <source>
        <dbReference type="ARBA" id="ARBA00023136"/>
    </source>
</evidence>
<dbReference type="InterPro" id="IPR003661">
    <property type="entry name" value="HisK_dim/P_dom"/>
</dbReference>
<evidence type="ECO:0000259" key="17">
    <source>
        <dbReference type="PROSITE" id="PS50113"/>
    </source>
</evidence>
<dbReference type="SUPFAM" id="SSF47226">
    <property type="entry name" value="Histidine-containing phosphotransfer domain, HPT domain"/>
    <property type="match status" value="1"/>
</dbReference>
<dbReference type="InterPro" id="IPR036890">
    <property type="entry name" value="HATPase_C_sf"/>
</dbReference>
<dbReference type="InterPro" id="IPR035965">
    <property type="entry name" value="PAS-like_dom_sf"/>
</dbReference>
<feature type="domain" description="PAS" evidence="16">
    <location>
        <begin position="405"/>
        <end position="475"/>
    </location>
</feature>
<dbReference type="SUPFAM" id="SSF47384">
    <property type="entry name" value="Homodimeric domain of signal transducing histidine kinase"/>
    <property type="match status" value="1"/>
</dbReference>
<reference evidence="20" key="3">
    <citation type="submission" date="2024-09" db="EMBL/GenBank/DDBJ databases">
        <authorList>
            <person name="Sun Q."/>
            <person name="Mori K."/>
        </authorList>
    </citation>
    <scope>NUCLEOTIDE SEQUENCE</scope>
    <source>
        <strain evidence="20">CECT 9128</strain>
    </source>
</reference>
<evidence type="ECO:0000313" key="19">
    <source>
        <dbReference type="EMBL" id="MFC4028100.1"/>
    </source>
</evidence>
<feature type="domain" description="PAS" evidence="16">
    <location>
        <begin position="804"/>
        <end position="875"/>
    </location>
</feature>
<feature type="domain" description="PAS" evidence="16">
    <location>
        <begin position="274"/>
        <end position="348"/>
    </location>
</feature>
<evidence type="ECO:0000256" key="7">
    <source>
        <dbReference type="ARBA" id="ARBA00022741"/>
    </source>
</evidence>
<feature type="domain" description="PAS" evidence="16">
    <location>
        <begin position="532"/>
        <end position="592"/>
    </location>
</feature>
<feature type="domain" description="Response regulatory" evidence="15">
    <location>
        <begin position="1329"/>
        <end position="1451"/>
    </location>
</feature>
<evidence type="ECO:0000256" key="13">
    <source>
        <dbReference type="PROSITE-ProRule" id="PRU00169"/>
    </source>
</evidence>
<dbReference type="Pfam" id="PF02518">
    <property type="entry name" value="HATPase_c"/>
    <property type="match status" value="1"/>
</dbReference>
<dbReference type="SMART" id="SM00086">
    <property type="entry name" value="PAC"/>
    <property type="match status" value="6"/>
</dbReference>
<comment type="subcellular location">
    <subcellularLocation>
        <location evidence="2">Cell membrane</location>
        <topology evidence="2">Multi-pass membrane protein</topology>
    </subcellularLocation>
</comment>
<evidence type="ECO:0000256" key="2">
    <source>
        <dbReference type="ARBA" id="ARBA00004651"/>
    </source>
</evidence>
<dbReference type="PRINTS" id="PR00344">
    <property type="entry name" value="BCTRLSENSOR"/>
</dbReference>
<dbReference type="Pfam" id="PF13426">
    <property type="entry name" value="PAS_9"/>
    <property type="match status" value="5"/>
</dbReference>
<keyword evidence="11" id="KW-0472">Membrane</keyword>
<dbReference type="PROSITE" id="PS50109">
    <property type="entry name" value="HIS_KIN"/>
    <property type="match status" value="1"/>
</dbReference>
<dbReference type="InterPro" id="IPR000700">
    <property type="entry name" value="PAS-assoc_C"/>
</dbReference>
<keyword evidence="10" id="KW-0902">Two-component regulatory system</keyword>
<dbReference type="SMART" id="SM00091">
    <property type="entry name" value="PAS"/>
    <property type="match status" value="5"/>
</dbReference>
<dbReference type="Gene3D" id="1.20.120.160">
    <property type="entry name" value="HPT domain"/>
    <property type="match status" value="1"/>
</dbReference>
<feature type="domain" description="PAC" evidence="17">
    <location>
        <begin position="479"/>
        <end position="531"/>
    </location>
</feature>
<dbReference type="SMART" id="SM00387">
    <property type="entry name" value="HATPase_c"/>
    <property type="match status" value="1"/>
</dbReference>
<evidence type="ECO:0000256" key="12">
    <source>
        <dbReference type="PROSITE-ProRule" id="PRU00110"/>
    </source>
</evidence>
<feature type="modified residue" description="4-aspartylphosphate" evidence="13">
    <location>
        <position position="1235"/>
    </location>
</feature>
<dbReference type="SMART" id="SM00448">
    <property type="entry name" value="REC"/>
    <property type="match status" value="2"/>
</dbReference>
<feature type="domain" description="PAC" evidence="17">
    <location>
        <begin position="750"/>
        <end position="803"/>
    </location>
</feature>
<evidence type="ECO:0000256" key="10">
    <source>
        <dbReference type="ARBA" id="ARBA00023012"/>
    </source>
</evidence>
<dbReference type="CDD" id="cd16922">
    <property type="entry name" value="HATPase_EvgS-ArcB-TorS-like"/>
    <property type="match status" value="1"/>
</dbReference>
<organism evidence="20 21">
    <name type="scientific">Zunongwangia endophytica</name>
    <dbReference type="NCBI Taxonomy" id="1808945"/>
    <lineage>
        <taxon>Bacteria</taxon>
        <taxon>Pseudomonadati</taxon>
        <taxon>Bacteroidota</taxon>
        <taxon>Flavobacteriia</taxon>
        <taxon>Flavobacteriales</taxon>
        <taxon>Flavobacteriaceae</taxon>
        <taxon>Zunongwangia</taxon>
    </lineage>
</organism>
<keyword evidence="8" id="KW-0067">ATP-binding</keyword>
<keyword evidence="7" id="KW-0547">Nucleotide-binding</keyword>
<reference evidence="21" key="2">
    <citation type="journal article" date="2019" name="Int. J. Syst. Evol. Microbiol.">
        <title>The Global Catalogue of Microorganisms (GCM) 10K type strain sequencing project: providing services to taxonomists for standard genome sequencing and annotation.</title>
        <authorList>
            <consortium name="The Broad Institute Genomics Platform"/>
            <consortium name="The Broad Institute Genome Sequencing Center for Infectious Disease"/>
            <person name="Wu L."/>
            <person name="Ma J."/>
        </authorList>
    </citation>
    <scope>NUCLEOTIDE SEQUENCE [LARGE SCALE GENOMIC DNA]</scope>
    <source>
        <strain evidence="21">CECT 9128</strain>
    </source>
</reference>
<feature type="domain" description="PAC" evidence="17">
    <location>
        <begin position="352"/>
        <end position="404"/>
    </location>
</feature>
<dbReference type="PROSITE" id="PS50894">
    <property type="entry name" value="HPT"/>
    <property type="match status" value="1"/>
</dbReference>
<name>A0ABV8HBV2_9FLAO</name>
<evidence type="ECO:0000256" key="9">
    <source>
        <dbReference type="ARBA" id="ARBA00022989"/>
    </source>
</evidence>
<dbReference type="Proteomes" id="UP001595793">
    <property type="component" value="Unassembled WGS sequence"/>
</dbReference>
<dbReference type="EMBL" id="JBHSAS010000006">
    <property type="protein sequence ID" value="MFC4028100.1"/>
    <property type="molecule type" value="Genomic_DNA"/>
</dbReference>
<gene>
    <name evidence="19" type="ORF">ACFOS1_11835</name>
    <name evidence="20" type="ORF">ACFOS1_15130</name>
</gene>
<dbReference type="InterPro" id="IPR005467">
    <property type="entry name" value="His_kinase_dom"/>
</dbReference>
<feature type="modified residue" description="Phosphohistidine" evidence="12">
    <location>
        <position position="1518"/>
    </location>
</feature>
<dbReference type="InterPro" id="IPR036097">
    <property type="entry name" value="HisK_dim/P_sf"/>
</dbReference>
<dbReference type="PROSITE" id="PS50113">
    <property type="entry name" value="PAC"/>
    <property type="match status" value="6"/>
</dbReference>
<dbReference type="RefSeq" id="WP_290231284.1">
    <property type="nucleotide sequence ID" value="NZ_JAUFPZ010000002.1"/>
</dbReference>
<dbReference type="Gene3D" id="3.40.50.2300">
    <property type="match status" value="2"/>
</dbReference>
<comment type="catalytic activity">
    <reaction evidence="1">
        <text>ATP + protein L-histidine = ADP + protein N-phospho-L-histidine.</text>
        <dbReference type="EC" id="2.7.13.3"/>
    </reaction>
</comment>
<evidence type="ECO:0000313" key="20">
    <source>
        <dbReference type="EMBL" id="MFC4028751.1"/>
    </source>
</evidence>
<evidence type="ECO:0000259" key="18">
    <source>
        <dbReference type="PROSITE" id="PS50894"/>
    </source>
</evidence>
<dbReference type="SUPFAM" id="SSF55785">
    <property type="entry name" value="PYP-like sensor domain (PAS domain)"/>
    <property type="match status" value="6"/>
</dbReference>
<dbReference type="PROSITE" id="PS50110">
    <property type="entry name" value="RESPONSE_REGULATORY"/>
    <property type="match status" value="2"/>
</dbReference>
<dbReference type="Gene3D" id="1.10.287.130">
    <property type="match status" value="1"/>
</dbReference>
<feature type="domain" description="HPt" evidence="18">
    <location>
        <begin position="1479"/>
        <end position="1568"/>
    </location>
</feature>
<dbReference type="InterPro" id="IPR004358">
    <property type="entry name" value="Sig_transdc_His_kin-like_C"/>
</dbReference>